<feature type="domain" description="PARG helical" evidence="5">
    <location>
        <begin position="1"/>
        <end position="53"/>
    </location>
</feature>
<dbReference type="eggNOG" id="KOG2064">
    <property type="taxonomic scope" value="Eukaryota"/>
</dbReference>
<dbReference type="InterPro" id="IPR046372">
    <property type="entry name" value="PARG_cat_C"/>
</dbReference>
<name>G0R1R2_ICHMU</name>
<evidence type="ECO:0000256" key="2">
    <source>
        <dbReference type="ARBA" id="ARBA00012255"/>
    </source>
</evidence>
<dbReference type="InterPro" id="IPR007724">
    <property type="entry name" value="Poly_GlycHdrlase"/>
</dbReference>
<dbReference type="InParanoid" id="G0R1R2"/>
<evidence type="ECO:0000256" key="1">
    <source>
        <dbReference type="ARBA" id="ARBA00009545"/>
    </source>
</evidence>
<protein>
    <recommendedName>
        <fullName evidence="2">poly(ADP-ribose) glycohydrolase</fullName>
        <ecNumber evidence="2">3.2.1.143</ecNumber>
    </recommendedName>
</protein>
<dbReference type="STRING" id="857967.G0R1R2"/>
<dbReference type="EMBL" id="GL984229">
    <property type="protein sequence ID" value="EGR28564.1"/>
    <property type="molecule type" value="Genomic_DNA"/>
</dbReference>
<dbReference type="PANTHER" id="PTHR12837:SF0">
    <property type="entry name" value="POLY(ADP-RIBOSE) GLYCOHYDROLASE"/>
    <property type="match status" value="1"/>
</dbReference>
<dbReference type="InterPro" id="IPR048362">
    <property type="entry name" value="PARG_helical"/>
</dbReference>
<dbReference type="Pfam" id="PF20811">
    <property type="entry name" value="PARG_cat_N"/>
    <property type="match status" value="1"/>
</dbReference>
<keyword evidence="7" id="KW-1185">Reference proteome</keyword>
<dbReference type="GO" id="GO:0005737">
    <property type="term" value="C:cytoplasm"/>
    <property type="evidence" value="ECO:0007669"/>
    <property type="project" value="TreeGrafter"/>
</dbReference>
<keyword evidence="3" id="KW-0378">Hydrolase</keyword>
<comment type="similarity">
    <text evidence="1">Belongs to the poly(ADP-ribose) glycohydrolase family.</text>
</comment>
<dbReference type="Proteomes" id="UP000008983">
    <property type="component" value="Unassembled WGS sequence"/>
</dbReference>
<proteinExistence type="inferred from homology"/>
<dbReference type="AlphaFoldDB" id="G0R1R2"/>
<dbReference type="EC" id="3.2.1.143" evidence="2"/>
<dbReference type="GeneID" id="14904676"/>
<dbReference type="GO" id="GO:0004649">
    <property type="term" value="F:poly(ADP-ribose) glycohydrolase activity"/>
    <property type="evidence" value="ECO:0007669"/>
    <property type="project" value="UniProtKB-EC"/>
</dbReference>
<accession>G0R1R2</accession>
<evidence type="ECO:0000313" key="6">
    <source>
        <dbReference type="EMBL" id="EGR28564.1"/>
    </source>
</evidence>
<organism evidence="6 7">
    <name type="scientific">Ichthyophthirius multifiliis</name>
    <name type="common">White spot disease agent</name>
    <name type="synonym">Ich</name>
    <dbReference type="NCBI Taxonomy" id="5932"/>
    <lineage>
        <taxon>Eukaryota</taxon>
        <taxon>Sar</taxon>
        <taxon>Alveolata</taxon>
        <taxon>Ciliophora</taxon>
        <taxon>Intramacronucleata</taxon>
        <taxon>Oligohymenophorea</taxon>
        <taxon>Hymenostomatida</taxon>
        <taxon>Ophryoglenina</taxon>
        <taxon>Ichthyophthirius</taxon>
    </lineage>
</organism>
<dbReference type="OMA" id="HPECYIS"/>
<dbReference type="PANTHER" id="PTHR12837">
    <property type="entry name" value="POLY ADP-RIBOSE GLYCOHYDROLASE"/>
    <property type="match status" value="1"/>
</dbReference>
<gene>
    <name evidence="6" type="ORF">IMG5_172360</name>
</gene>
<sequence>MFLCIFQLQPKESQKYSKNFNFENIFKDNAKISIEKIKCIINYFETIQNIKFQNTNYFQQMIIYRRCVFESSDLYTKYQIDLNFAKMNVYFDNDNAIEYYTDKLSCLQINFADKYIGGGVLSYGCVQEEILFITTPELLPSILFTEYLKENESLLVLGANKFSKYIGYANSFQFAGIFPLKDQYDIVYGFKDAFDFRKLDNQLQQFEQKYLQREIIKSLSLFTSYEGNQIVTGNWGCGVFQGDPQLKLILQLISANLANKNEIYYCTFRHEQLYFLQKYWDIIKYLNIEKILFYIEKYYQQQIKEYNLIQFIVLQL</sequence>
<reference evidence="6 7" key="1">
    <citation type="submission" date="2011-07" db="EMBL/GenBank/DDBJ databases">
        <authorList>
            <person name="Coyne R."/>
            <person name="Brami D."/>
            <person name="Johnson J."/>
            <person name="Hostetler J."/>
            <person name="Hannick L."/>
            <person name="Clark T."/>
            <person name="Cassidy-Hanley D."/>
            <person name="Inman J."/>
        </authorList>
    </citation>
    <scope>NUCLEOTIDE SEQUENCE [LARGE SCALE GENOMIC DNA]</scope>
    <source>
        <strain evidence="6 7">G5</strain>
    </source>
</reference>
<evidence type="ECO:0000313" key="7">
    <source>
        <dbReference type="Proteomes" id="UP000008983"/>
    </source>
</evidence>
<dbReference type="Pfam" id="PF05028">
    <property type="entry name" value="PARG_cat_C"/>
    <property type="match status" value="1"/>
</dbReference>
<dbReference type="GO" id="GO:1990966">
    <property type="term" value="P:ATP generation from poly-ADP-D-ribose"/>
    <property type="evidence" value="ECO:0007669"/>
    <property type="project" value="TreeGrafter"/>
</dbReference>
<dbReference type="RefSeq" id="XP_004029800.1">
    <property type="nucleotide sequence ID" value="XM_004029752.1"/>
</dbReference>
<dbReference type="GO" id="GO:0006282">
    <property type="term" value="P:regulation of DNA repair"/>
    <property type="evidence" value="ECO:0007669"/>
    <property type="project" value="InterPro"/>
</dbReference>
<dbReference type="GO" id="GO:0005975">
    <property type="term" value="P:carbohydrate metabolic process"/>
    <property type="evidence" value="ECO:0007669"/>
    <property type="project" value="InterPro"/>
</dbReference>
<evidence type="ECO:0000259" key="4">
    <source>
        <dbReference type="Pfam" id="PF05028"/>
    </source>
</evidence>
<evidence type="ECO:0000256" key="3">
    <source>
        <dbReference type="ARBA" id="ARBA00022801"/>
    </source>
</evidence>
<dbReference type="GO" id="GO:0009225">
    <property type="term" value="P:nucleotide-sugar metabolic process"/>
    <property type="evidence" value="ECO:0007669"/>
    <property type="project" value="TreeGrafter"/>
</dbReference>
<dbReference type="GO" id="GO:0005634">
    <property type="term" value="C:nucleus"/>
    <property type="evidence" value="ECO:0007669"/>
    <property type="project" value="TreeGrafter"/>
</dbReference>
<feature type="domain" description="PARG catalytic Macro" evidence="4">
    <location>
        <begin position="88"/>
        <end position="273"/>
    </location>
</feature>
<dbReference type="OrthoDB" id="1937899at2759"/>
<evidence type="ECO:0000259" key="5">
    <source>
        <dbReference type="Pfam" id="PF20811"/>
    </source>
</evidence>